<dbReference type="AlphaFoldDB" id="A0A2T7NXW6"/>
<sequence length="78" mass="8313">MGGGVRITQWALVVVGCLAPVWAISIKCGVCEEDRCPELHYCEGEAVKDHCGCCTVCSSDKFQPHPLIASLQGHGKLA</sequence>
<dbReference type="Gene3D" id="4.10.40.20">
    <property type="match status" value="1"/>
</dbReference>
<dbReference type="InterPro" id="IPR009030">
    <property type="entry name" value="Growth_fac_rcpt_cys_sf"/>
</dbReference>
<comment type="caution">
    <text evidence="2">The sequence shown here is derived from an EMBL/GenBank/DDBJ whole genome shotgun (WGS) entry which is preliminary data.</text>
</comment>
<dbReference type="PROSITE" id="PS51257">
    <property type="entry name" value="PROKAR_LIPOPROTEIN"/>
    <property type="match status" value="1"/>
</dbReference>
<proteinExistence type="predicted"/>
<dbReference type="Proteomes" id="UP000245119">
    <property type="component" value="Linkage Group LG8"/>
</dbReference>
<dbReference type="SUPFAM" id="SSF57184">
    <property type="entry name" value="Growth factor receptor domain"/>
    <property type="match status" value="1"/>
</dbReference>
<evidence type="ECO:0000313" key="3">
    <source>
        <dbReference type="Proteomes" id="UP000245119"/>
    </source>
</evidence>
<keyword evidence="1" id="KW-0732">Signal</keyword>
<evidence type="ECO:0000313" key="2">
    <source>
        <dbReference type="EMBL" id="PVD26009.1"/>
    </source>
</evidence>
<evidence type="ECO:0000256" key="1">
    <source>
        <dbReference type="SAM" id="SignalP"/>
    </source>
</evidence>
<keyword evidence="3" id="KW-1185">Reference proteome</keyword>
<name>A0A2T7NXW6_POMCA</name>
<reference evidence="2 3" key="1">
    <citation type="submission" date="2018-04" db="EMBL/GenBank/DDBJ databases">
        <title>The genome of golden apple snail Pomacea canaliculata provides insight into stress tolerance and invasive adaptation.</title>
        <authorList>
            <person name="Liu C."/>
            <person name="Liu B."/>
            <person name="Ren Y."/>
            <person name="Zhang Y."/>
            <person name="Wang H."/>
            <person name="Li S."/>
            <person name="Jiang F."/>
            <person name="Yin L."/>
            <person name="Zhang G."/>
            <person name="Qian W."/>
            <person name="Fan W."/>
        </authorList>
    </citation>
    <scope>NUCLEOTIDE SEQUENCE [LARGE SCALE GENOMIC DNA]</scope>
    <source>
        <strain evidence="2">SZHN2017</strain>
        <tissue evidence="2">Muscle</tissue>
    </source>
</reference>
<feature type="signal peptide" evidence="1">
    <location>
        <begin position="1"/>
        <end position="23"/>
    </location>
</feature>
<organism evidence="2 3">
    <name type="scientific">Pomacea canaliculata</name>
    <name type="common">Golden apple snail</name>
    <dbReference type="NCBI Taxonomy" id="400727"/>
    <lineage>
        <taxon>Eukaryota</taxon>
        <taxon>Metazoa</taxon>
        <taxon>Spiralia</taxon>
        <taxon>Lophotrochozoa</taxon>
        <taxon>Mollusca</taxon>
        <taxon>Gastropoda</taxon>
        <taxon>Caenogastropoda</taxon>
        <taxon>Architaenioglossa</taxon>
        <taxon>Ampullarioidea</taxon>
        <taxon>Ampullariidae</taxon>
        <taxon>Pomacea</taxon>
    </lineage>
</organism>
<dbReference type="EMBL" id="PZQS01000008">
    <property type="protein sequence ID" value="PVD26009.1"/>
    <property type="molecule type" value="Genomic_DNA"/>
</dbReference>
<feature type="chain" id="PRO_5015451295" description="IGFBP N-terminal domain-containing protein" evidence="1">
    <location>
        <begin position="24"/>
        <end position="78"/>
    </location>
</feature>
<evidence type="ECO:0008006" key="4">
    <source>
        <dbReference type="Google" id="ProtNLM"/>
    </source>
</evidence>
<protein>
    <recommendedName>
        <fullName evidence="4">IGFBP N-terminal domain-containing protein</fullName>
    </recommendedName>
</protein>
<accession>A0A2T7NXW6</accession>
<dbReference type="OrthoDB" id="192611at2759"/>
<gene>
    <name evidence="2" type="ORF">C0Q70_13677</name>
</gene>